<comment type="caution">
    <text evidence="2">The sequence shown here is derived from an EMBL/GenBank/DDBJ whole genome shotgun (WGS) entry which is preliminary data.</text>
</comment>
<keyword evidence="1" id="KW-0812">Transmembrane</keyword>
<dbReference type="EMBL" id="BARV01001096">
    <property type="protein sequence ID" value="GAH91892.1"/>
    <property type="molecule type" value="Genomic_DNA"/>
</dbReference>
<evidence type="ECO:0000256" key="1">
    <source>
        <dbReference type="SAM" id="Phobius"/>
    </source>
</evidence>
<accession>X1JD27</accession>
<evidence type="ECO:0000313" key="2">
    <source>
        <dbReference type="EMBL" id="GAH91892.1"/>
    </source>
</evidence>
<protein>
    <submittedName>
        <fullName evidence="2">Uncharacterized protein</fullName>
    </submittedName>
</protein>
<keyword evidence="1" id="KW-1133">Transmembrane helix</keyword>
<proteinExistence type="predicted"/>
<name>X1JD27_9ZZZZ</name>
<sequence length="76" mass="8305">MFEGINGALQVAVIDLILVFAVLGGLALVMVFLKNIIGIKEIKKRTKESMIAPPTISTVKVKEKEEVGPNKKSLFH</sequence>
<reference evidence="2" key="1">
    <citation type="journal article" date="2014" name="Front. Microbiol.">
        <title>High frequency of phylogenetically diverse reductive dehalogenase-homologous genes in deep subseafloor sedimentary metagenomes.</title>
        <authorList>
            <person name="Kawai M."/>
            <person name="Futagami T."/>
            <person name="Toyoda A."/>
            <person name="Takaki Y."/>
            <person name="Nishi S."/>
            <person name="Hori S."/>
            <person name="Arai W."/>
            <person name="Tsubouchi T."/>
            <person name="Morono Y."/>
            <person name="Uchiyama I."/>
            <person name="Ito T."/>
            <person name="Fujiyama A."/>
            <person name="Inagaki F."/>
            <person name="Takami H."/>
        </authorList>
    </citation>
    <scope>NUCLEOTIDE SEQUENCE</scope>
    <source>
        <strain evidence="2">Expedition CK06-06</strain>
    </source>
</reference>
<keyword evidence="1" id="KW-0472">Membrane</keyword>
<dbReference type="AlphaFoldDB" id="X1JD27"/>
<feature type="transmembrane region" description="Helical" evidence="1">
    <location>
        <begin position="12"/>
        <end position="37"/>
    </location>
</feature>
<gene>
    <name evidence="2" type="ORF">S06H3_03384</name>
</gene>
<organism evidence="2">
    <name type="scientific">marine sediment metagenome</name>
    <dbReference type="NCBI Taxonomy" id="412755"/>
    <lineage>
        <taxon>unclassified sequences</taxon>
        <taxon>metagenomes</taxon>
        <taxon>ecological metagenomes</taxon>
    </lineage>
</organism>